<feature type="region of interest" description="Disordered" evidence="1">
    <location>
        <begin position="86"/>
        <end position="111"/>
    </location>
</feature>
<name>A0AAV7VPS3_PLEWA</name>
<sequence>MGECRRGRRWAWRVEGRWWAVSAGRTDHVGGPGDFFWVLLAIGDVLLAQRRSDEQHYRSPRGTRCRWIPWLAWRSCWHVWGCRSAAGHSSGGGALEKRRRQPVASGSDRAGGGLAGAWCLKEKPRAVALALDRTSLCF</sequence>
<accession>A0AAV7VPS3</accession>
<protein>
    <submittedName>
        <fullName evidence="2">Uncharacterized protein</fullName>
    </submittedName>
</protein>
<organism evidence="2 3">
    <name type="scientific">Pleurodeles waltl</name>
    <name type="common">Iberian ribbed newt</name>
    <dbReference type="NCBI Taxonomy" id="8319"/>
    <lineage>
        <taxon>Eukaryota</taxon>
        <taxon>Metazoa</taxon>
        <taxon>Chordata</taxon>
        <taxon>Craniata</taxon>
        <taxon>Vertebrata</taxon>
        <taxon>Euteleostomi</taxon>
        <taxon>Amphibia</taxon>
        <taxon>Batrachia</taxon>
        <taxon>Caudata</taxon>
        <taxon>Salamandroidea</taxon>
        <taxon>Salamandridae</taxon>
        <taxon>Pleurodelinae</taxon>
        <taxon>Pleurodeles</taxon>
    </lineage>
</organism>
<evidence type="ECO:0000313" key="2">
    <source>
        <dbReference type="EMBL" id="KAJ1202172.1"/>
    </source>
</evidence>
<evidence type="ECO:0000313" key="3">
    <source>
        <dbReference type="Proteomes" id="UP001066276"/>
    </source>
</evidence>
<comment type="caution">
    <text evidence="2">The sequence shown here is derived from an EMBL/GenBank/DDBJ whole genome shotgun (WGS) entry which is preliminary data.</text>
</comment>
<dbReference type="Proteomes" id="UP001066276">
    <property type="component" value="Chromosome 2_1"/>
</dbReference>
<reference evidence="2" key="1">
    <citation type="journal article" date="2022" name="bioRxiv">
        <title>Sequencing and chromosome-scale assembly of the giantPleurodeles waltlgenome.</title>
        <authorList>
            <person name="Brown T."/>
            <person name="Elewa A."/>
            <person name="Iarovenko S."/>
            <person name="Subramanian E."/>
            <person name="Araus A.J."/>
            <person name="Petzold A."/>
            <person name="Susuki M."/>
            <person name="Suzuki K.-i.T."/>
            <person name="Hayashi T."/>
            <person name="Toyoda A."/>
            <person name="Oliveira C."/>
            <person name="Osipova E."/>
            <person name="Leigh N.D."/>
            <person name="Simon A."/>
            <person name="Yun M.H."/>
        </authorList>
    </citation>
    <scope>NUCLEOTIDE SEQUENCE</scope>
    <source>
        <strain evidence="2">20211129_DDA</strain>
        <tissue evidence="2">Liver</tissue>
    </source>
</reference>
<gene>
    <name evidence="2" type="ORF">NDU88_005973</name>
</gene>
<evidence type="ECO:0000256" key="1">
    <source>
        <dbReference type="SAM" id="MobiDB-lite"/>
    </source>
</evidence>
<proteinExistence type="predicted"/>
<dbReference type="AlphaFoldDB" id="A0AAV7VPS3"/>
<keyword evidence="3" id="KW-1185">Reference proteome</keyword>
<dbReference type="EMBL" id="JANPWB010000003">
    <property type="protein sequence ID" value="KAJ1202172.1"/>
    <property type="molecule type" value="Genomic_DNA"/>
</dbReference>